<proteinExistence type="inferred from homology"/>
<comment type="similarity">
    <text evidence="2">Belongs to the CTL (choline transporter-like) family.</text>
</comment>
<evidence type="ECO:0000256" key="7">
    <source>
        <dbReference type="SAM" id="MobiDB-lite"/>
    </source>
</evidence>
<feature type="transmembrane region" description="Helical" evidence="8">
    <location>
        <begin position="662"/>
        <end position="689"/>
    </location>
</feature>
<dbReference type="PANTHER" id="PTHR12385">
    <property type="entry name" value="CHOLINE TRANSPORTER-LIKE (SLC FAMILY 44)"/>
    <property type="match status" value="1"/>
</dbReference>
<dbReference type="AlphaFoldDB" id="A0A7S4PPK5"/>
<evidence type="ECO:0000256" key="4">
    <source>
        <dbReference type="ARBA" id="ARBA00022989"/>
    </source>
</evidence>
<keyword evidence="3 8" id="KW-0812">Transmembrane</keyword>
<dbReference type="PANTHER" id="PTHR12385:SF14">
    <property type="entry name" value="CHOLINE TRANSPORTER-LIKE 2"/>
    <property type="match status" value="1"/>
</dbReference>
<reference evidence="9" key="1">
    <citation type="submission" date="2021-01" db="EMBL/GenBank/DDBJ databases">
        <authorList>
            <person name="Corre E."/>
            <person name="Pelletier E."/>
            <person name="Niang G."/>
            <person name="Scheremetjew M."/>
            <person name="Finn R."/>
            <person name="Kale V."/>
            <person name="Holt S."/>
            <person name="Cochrane G."/>
            <person name="Meng A."/>
            <person name="Brown T."/>
            <person name="Cohen L."/>
        </authorList>
    </citation>
    <scope>NUCLEOTIDE SEQUENCE</scope>
    <source>
        <strain evidence="9">CCMP 2712</strain>
    </source>
</reference>
<keyword evidence="4 8" id="KW-1133">Transmembrane helix</keyword>
<keyword evidence="6" id="KW-0325">Glycoprotein</keyword>
<feature type="region of interest" description="Disordered" evidence="7">
    <location>
        <begin position="915"/>
        <end position="949"/>
    </location>
</feature>
<dbReference type="InterPro" id="IPR007603">
    <property type="entry name" value="Choline_transptr-like"/>
</dbReference>
<dbReference type="EMBL" id="HBKN01050412">
    <property type="protein sequence ID" value="CAE2341206.1"/>
    <property type="molecule type" value="Transcribed_RNA"/>
</dbReference>
<feature type="transmembrane region" description="Helical" evidence="8">
    <location>
        <begin position="28"/>
        <end position="49"/>
    </location>
</feature>
<feature type="transmembrane region" description="Helical" evidence="8">
    <location>
        <begin position="375"/>
        <end position="394"/>
    </location>
</feature>
<comment type="subcellular location">
    <subcellularLocation>
        <location evidence="1">Membrane</location>
        <topology evidence="1">Multi-pass membrane protein</topology>
    </subcellularLocation>
</comment>
<feature type="transmembrane region" description="Helical" evidence="8">
    <location>
        <begin position="235"/>
        <end position="256"/>
    </location>
</feature>
<feature type="transmembrane region" description="Helical" evidence="8">
    <location>
        <begin position="818"/>
        <end position="838"/>
    </location>
</feature>
<feature type="compositionally biased region" description="Basic and acidic residues" evidence="7">
    <location>
        <begin position="920"/>
        <end position="934"/>
    </location>
</feature>
<dbReference type="GO" id="GO:0022857">
    <property type="term" value="F:transmembrane transporter activity"/>
    <property type="evidence" value="ECO:0007669"/>
    <property type="project" value="InterPro"/>
</dbReference>
<evidence type="ECO:0000256" key="8">
    <source>
        <dbReference type="SAM" id="Phobius"/>
    </source>
</evidence>
<evidence type="ECO:0000256" key="3">
    <source>
        <dbReference type="ARBA" id="ARBA00022692"/>
    </source>
</evidence>
<evidence type="ECO:0000256" key="2">
    <source>
        <dbReference type="ARBA" id="ARBA00007168"/>
    </source>
</evidence>
<protein>
    <recommendedName>
        <fullName evidence="10">Choline transporter-like protein</fullName>
    </recommendedName>
</protein>
<dbReference type="Pfam" id="PF04515">
    <property type="entry name" value="Choline_transpo"/>
    <property type="match status" value="2"/>
</dbReference>
<feature type="transmembrane region" description="Helical" evidence="8">
    <location>
        <begin position="321"/>
        <end position="342"/>
    </location>
</feature>
<organism evidence="9">
    <name type="scientific">Guillardia theta</name>
    <name type="common">Cryptophyte</name>
    <name type="synonym">Cryptomonas phi</name>
    <dbReference type="NCBI Taxonomy" id="55529"/>
    <lineage>
        <taxon>Eukaryota</taxon>
        <taxon>Cryptophyceae</taxon>
        <taxon>Pyrenomonadales</taxon>
        <taxon>Geminigeraceae</taxon>
        <taxon>Guillardia</taxon>
    </lineage>
</organism>
<evidence type="ECO:0000256" key="1">
    <source>
        <dbReference type="ARBA" id="ARBA00004141"/>
    </source>
</evidence>
<feature type="transmembrane region" description="Helical" evidence="8">
    <location>
        <begin position="850"/>
        <end position="873"/>
    </location>
</feature>
<evidence type="ECO:0008006" key="10">
    <source>
        <dbReference type="Google" id="ProtNLM"/>
    </source>
</evidence>
<gene>
    <name evidence="9" type="ORF">GTHE00462_LOCUS39301</name>
</gene>
<name>A0A7S4PPK5_GUITH</name>
<evidence type="ECO:0000256" key="5">
    <source>
        <dbReference type="ARBA" id="ARBA00023136"/>
    </source>
</evidence>
<feature type="transmembrane region" description="Helical" evidence="8">
    <location>
        <begin position="709"/>
        <end position="733"/>
    </location>
</feature>
<evidence type="ECO:0000256" key="6">
    <source>
        <dbReference type="ARBA" id="ARBA00023180"/>
    </source>
</evidence>
<feature type="transmembrane region" description="Helical" evidence="8">
    <location>
        <begin position="263"/>
        <end position="283"/>
    </location>
</feature>
<dbReference type="GO" id="GO:0016020">
    <property type="term" value="C:membrane"/>
    <property type="evidence" value="ECO:0007669"/>
    <property type="project" value="UniProtKB-SubCell"/>
</dbReference>
<sequence>MGDDEQKFGDKETDVPSPETAKRSCRDLLCLIVFLLAWAVWIVLALMVFTDGCPNHCNDPMKLVYGTDSNGCMCGRKCTDLNVDNTGKKRLYLPDPRDPYSRLCLATCPTAFAFTKDEAVKQGTYVCAGNACMLGGASVWFYNQNKAGGSSVAAPLDNCFLPTSNSTNCWYPSYPTIDVLYKCIPSLPANISTDSESLQAAGLPSSIGSFGDSLSTLQSPGGSVGQYAAELSQTWQLIIIGMVIALVLGFVFLLLVRFFAVAILWIVIIGLFIVLAACSLFAWDRTGKISIFSKFSDQSNITALAEASGVPIPGQNTDTTVITIFAAIFSALFVIYLVLLIILFKRILLAVKVIVEAAKAIAAMPFLILQPLTTFISLGVLYVWVILIAMYLFSAGKFDPVTGKFEYGGGNCVADLTNYVFTINFTTSLITLMKNSSTTQSSATGIYTITHPSLRGQECSTSSITSLERCKLYSNTTKSDAFPVGTCLGNYSANTCVKDILLASKIYNKQPESERIASSTVWSPAAGSLSFYLNAESSSTFRFVANIRNCSDGKGCGSWDISGAFGSADFYGSWKLETVVVQSNQTILNQDATRWCNLYSTTDLALNKIISSKIAALIQQGKADVNEINTVSLFNVTTDNWKSILPVALDGNTYKYFCLYHLFMFLWTSNFTISSSYFIVAGAVASWYWTLDKKANLKKHPVFSSTSRYVRYNLGTVALGSFIIAVVQFIRIIINYYLNQCKKLEHNPALKRLIAVMQCIINCCMWCIEKVIGFINKTAYVMAATHGYSFCKGAWKGFLLIMRNILQIAAINMITPFFLLLGKLFITLATLAICYLIAQSYSKDVLPSGAPFFTLLIVAITAWYAAGAFIGVFEAAIDCILLSFLHDSEVNDGKDKPYFMADSLKSSLGVSNKVRRRRGRAEGRGRGSGRETRTRTRRKGRREDGDEDEEYFTKCAVRLTNWQVSPTPDS</sequence>
<keyword evidence="5 8" id="KW-0472">Membrane</keyword>
<evidence type="ECO:0000313" key="9">
    <source>
        <dbReference type="EMBL" id="CAE2341206.1"/>
    </source>
</evidence>
<accession>A0A7S4PPK5</accession>
<feature type="transmembrane region" description="Helical" evidence="8">
    <location>
        <begin position="753"/>
        <end position="775"/>
    </location>
</feature>